<reference evidence="1 2" key="1">
    <citation type="submission" date="2019-07" db="EMBL/GenBank/DDBJ databases">
        <title>Whole genome shotgun sequence of Pseudonocardia sulfidoxydans NBRC 16205.</title>
        <authorList>
            <person name="Hosoyama A."/>
            <person name="Uohara A."/>
            <person name="Ohji S."/>
            <person name="Ichikawa N."/>
        </authorList>
    </citation>
    <scope>NUCLEOTIDE SEQUENCE [LARGE SCALE GENOMIC DNA]</scope>
    <source>
        <strain evidence="1 2">NBRC 16205</strain>
    </source>
</reference>
<dbReference type="RefSeq" id="WP_147102579.1">
    <property type="nucleotide sequence ID" value="NZ_BJVJ01000005.1"/>
</dbReference>
<dbReference type="SUPFAM" id="SSF51064">
    <property type="entry name" value="Head domain of nucleotide exchange factor GrpE"/>
    <property type="match status" value="1"/>
</dbReference>
<organism evidence="1 2">
    <name type="scientific">Pseudonocardia sulfidoxydans NBRC 16205</name>
    <dbReference type="NCBI Taxonomy" id="1223511"/>
    <lineage>
        <taxon>Bacteria</taxon>
        <taxon>Bacillati</taxon>
        <taxon>Actinomycetota</taxon>
        <taxon>Actinomycetes</taxon>
        <taxon>Pseudonocardiales</taxon>
        <taxon>Pseudonocardiaceae</taxon>
        <taxon>Pseudonocardia</taxon>
    </lineage>
</organism>
<dbReference type="InterPro" id="IPR009012">
    <property type="entry name" value="GrpE_head"/>
</dbReference>
<dbReference type="EMBL" id="BJVJ01000005">
    <property type="protein sequence ID" value="GEL21851.1"/>
    <property type="molecule type" value="Genomic_DNA"/>
</dbReference>
<dbReference type="Gene3D" id="2.30.22.10">
    <property type="entry name" value="Head domain of nucleotide exchange factor GrpE"/>
    <property type="match status" value="1"/>
</dbReference>
<comment type="caution">
    <text evidence="1">The sequence shown here is derived from an EMBL/GenBank/DDBJ whole genome shotgun (WGS) entry which is preliminary data.</text>
</comment>
<evidence type="ECO:0000313" key="1">
    <source>
        <dbReference type="EMBL" id="GEL21851.1"/>
    </source>
</evidence>
<gene>
    <name evidence="1" type="ORF">PSU4_08050</name>
</gene>
<proteinExistence type="predicted"/>
<dbReference type="AlphaFoldDB" id="A0A511DAP7"/>
<evidence type="ECO:0008006" key="3">
    <source>
        <dbReference type="Google" id="ProtNLM"/>
    </source>
</evidence>
<accession>A0A511DAP7</accession>
<evidence type="ECO:0000313" key="2">
    <source>
        <dbReference type="Proteomes" id="UP000321685"/>
    </source>
</evidence>
<dbReference type="OrthoDB" id="4548041at2"/>
<keyword evidence="2" id="KW-1185">Reference proteome</keyword>
<dbReference type="Proteomes" id="UP000321685">
    <property type="component" value="Unassembled WGS sequence"/>
</dbReference>
<name>A0A511DAP7_9PSEU</name>
<protein>
    <recommendedName>
        <fullName evidence="3">Nucleotide exchange factor GrpE</fullName>
    </recommendedName>
</protein>
<sequence>MSEPSLRDVADKVDDVARLLARQAAASSARPAAPGPGPDVALLVDLHALRSDAMTCASTAASTPDAEAFEALAAGLERVLAGRGGFVVTPLPGDVFDAATMDAAEVATTDDDALDRTVAATLTDGLRADGRCVRPARVRVYRGSSRE</sequence>
<dbReference type="GO" id="GO:0006457">
    <property type="term" value="P:protein folding"/>
    <property type="evidence" value="ECO:0007669"/>
    <property type="project" value="InterPro"/>
</dbReference>